<dbReference type="InterPro" id="IPR038501">
    <property type="entry name" value="Spore_GerAC_C_sf"/>
</dbReference>
<dbReference type="PANTHER" id="PTHR35789:SF1">
    <property type="entry name" value="SPORE GERMINATION PROTEIN B3"/>
    <property type="match status" value="1"/>
</dbReference>
<keyword evidence="8" id="KW-0812">Transmembrane</keyword>
<feature type="transmembrane region" description="Helical" evidence="8">
    <location>
        <begin position="12"/>
        <end position="29"/>
    </location>
</feature>
<feature type="domain" description="Spore germination protein N-terminal" evidence="10">
    <location>
        <begin position="30"/>
        <end position="203"/>
    </location>
</feature>
<feature type="domain" description="Spore germination GerAC-like C-terminal" evidence="9">
    <location>
        <begin position="223"/>
        <end position="388"/>
    </location>
</feature>
<evidence type="ECO:0000256" key="1">
    <source>
        <dbReference type="ARBA" id="ARBA00004635"/>
    </source>
</evidence>
<dbReference type="InterPro" id="IPR046953">
    <property type="entry name" value="Spore_GerAC-like_C"/>
</dbReference>
<dbReference type="Gene3D" id="3.30.300.210">
    <property type="entry name" value="Nutrient germinant receptor protein C, domain 3"/>
    <property type="match status" value="1"/>
</dbReference>
<evidence type="ECO:0000256" key="6">
    <source>
        <dbReference type="ARBA" id="ARBA00023139"/>
    </source>
</evidence>
<evidence type="ECO:0000256" key="3">
    <source>
        <dbReference type="ARBA" id="ARBA00022544"/>
    </source>
</evidence>
<protein>
    <submittedName>
        <fullName evidence="11">Ger(X)C family spore germination protein</fullName>
    </submittedName>
</protein>
<dbReference type="GO" id="GO:0009847">
    <property type="term" value="P:spore germination"/>
    <property type="evidence" value="ECO:0007669"/>
    <property type="project" value="InterPro"/>
</dbReference>
<sequence>MNSRVNQTICKTFVMVLMWHTLFFLAGCWDRREVNDVAIVLSTGIDYYNENEIELSVEIVIPETMSAAIKEGGGAPGSRTSFVESATGETMAAARSKLQQKIARHLFWGHGSATVVGEELAEKGIREHMDFFSRLPEARLRNNVFVCEGMAKDLISSLPHLEKSSSETLTELAQFQIGMDITMSELMQMFASETGGAALPMVTSISSKKDEGKMKDKTQLMLSGTAVFKGDKMIGTLDDSVTRGLLWVRNEIKSATITVDVEEGEGKVTGEMIRSYTKLIPRIENETWKITINCKVEDDVIQNASTLDLRDPKSMRMLERKIEERIEGRIKEAVEEVQQEMRVDIFNFHRSFQRKYTKEWQSAKVKWDEIFPNVEIDYEIDVKILRPGLSTDPPAVPKSEVEAI</sequence>
<evidence type="ECO:0000256" key="2">
    <source>
        <dbReference type="ARBA" id="ARBA00007886"/>
    </source>
</evidence>
<dbReference type="EMBL" id="CP051128">
    <property type="protein sequence ID" value="QIZ05559.1"/>
    <property type="molecule type" value="Genomic_DNA"/>
</dbReference>
<dbReference type="InterPro" id="IPR057336">
    <property type="entry name" value="GerAC_N"/>
</dbReference>
<evidence type="ECO:0000313" key="12">
    <source>
        <dbReference type="Proteomes" id="UP000501868"/>
    </source>
</evidence>
<keyword evidence="3" id="KW-0309">Germination</keyword>
<evidence type="ECO:0000256" key="8">
    <source>
        <dbReference type="SAM" id="Phobius"/>
    </source>
</evidence>
<evidence type="ECO:0000256" key="4">
    <source>
        <dbReference type="ARBA" id="ARBA00022729"/>
    </source>
</evidence>
<evidence type="ECO:0000313" key="11">
    <source>
        <dbReference type="EMBL" id="QIZ05559.1"/>
    </source>
</evidence>
<keyword evidence="6" id="KW-0564">Palmitate</keyword>
<dbReference type="InterPro" id="IPR008844">
    <property type="entry name" value="Spore_GerAC-like"/>
</dbReference>
<evidence type="ECO:0000256" key="7">
    <source>
        <dbReference type="ARBA" id="ARBA00023288"/>
    </source>
</evidence>
<name>A0A6H1NWA2_PRIMG</name>
<dbReference type="Pfam" id="PF25198">
    <property type="entry name" value="Spore_GerAC_N"/>
    <property type="match status" value="1"/>
</dbReference>
<dbReference type="PANTHER" id="PTHR35789">
    <property type="entry name" value="SPORE GERMINATION PROTEIN B3"/>
    <property type="match status" value="1"/>
</dbReference>
<proteinExistence type="inferred from homology"/>
<dbReference type="PROSITE" id="PS51257">
    <property type="entry name" value="PROKAR_LIPOPROTEIN"/>
    <property type="match status" value="1"/>
</dbReference>
<keyword evidence="8" id="KW-1133">Transmembrane helix</keyword>
<dbReference type="GO" id="GO:0016020">
    <property type="term" value="C:membrane"/>
    <property type="evidence" value="ECO:0007669"/>
    <property type="project" value="UniProtKB-SubCell"/>
</dbReference>
<comment type="subcellular location">
    <subcellularLocation>
        <location evidence="1">Membrane</location>
        <topology evidence="1">Lipid-anchor</topology>
    </subcellularLocation>
</comment>
<dbReference type="Pfam" id="PF05504">
    <property type="entry name" value="Spore_GerAC"/>
    <property type="match status" value="1"/>
</dbReference>
<dbReference type="Proteomes" id="UP000501868">
    <property type="component" value="Chromosome"/>
</dbReference>
<dbReference type="NCBIfam" id="TIGR02887">
    <property type="entry name" value="spore_ger_x_C"/>
    <property type="match status" value="1"/>
</dbReference>
<evidence type="ECO:0000256" key="5">
    <source>
        <dbReference type="ARBA" id="ARBA00023136"/>
    </source>
</evidence>
<evidence type="ECO:0000259" key="10">
    <source>
        <dbReference type="Pfam" id="PF25198"/>
    </source>
</evidence>
<gene>
    <name evidence="11" type="ORF">HFZ78_01390</name>
</gene>
<keyword evidence="5 8" id="KW-0472">Membrane</keyword>
<evidence type="ECO:0000259" key="9">
    <source>
        <dbReference type="Pfam" id="PF05504"/>
    </source>
</evidence>
<organism evidence="11 12">
    <name type="scientific">Priestia megaterium</name>
    <name type="common">Bacillus megaterium</name>
    <dbReference type="NCBI Taxonomy" id="1404"/>
    <lineage>
        <taxon>Bacteria</taxon>
        <taxon>Bacillati</taxon>
        <taxon>Bacillota</taxon>
        <taxon>Bacilli</taxon>
        <taxon>Bacillales</taxon>
        <taxon>Bacillaceae</taxon>
        <taxon>Priestia</taxon>
    </lineage>
</organism>
<reference evidence="11 12" key="2">
    <citation type="submission" date="2020-04" db="EMBL/GenBank/DDBJ databases">
        <authorList>
            <person name="Fomenkov A."/>
            <person name="Anton B.P."/>
            <person name="Roberts R.J."/>
        </authorList>
    </citation>
    <scope>NUCLEOTIDE SEQUENCE [LARGE SCALE GENOMIC DNA]</scope>
    <source>
        <strain evidence="11 12">S2</strain>
    </source>
</reference>
<keyword evidence="7" id="KW-0449">Lipoprotein</keyword>
<accession>A0A6H1NWA2</accession>
<dbReference type="AlphaFoldDB" id="A0A6H1NWA2"/>
<comment type="similarity">
    <text evidence="2">Belongs to the GerABKC lipoprotein family.</text>
</comment>
<reference evidence="11 12" key="1">
    <citation type="submission" date="2020-04" db="EMBL/GenBank/DDBJ databases">
        <title>Genome-Wide Identification of 5-Methylcytosine Sites in Bacterial Genomes By High-Throughput Sequencing of MspJI Restriction Fragments.</title>
        <authorList>
            <person name="Wu V."/>
        </authorList>
    </citation>
    <scope>NUCLEOTIDE SEQUENCE [LARGE SCALE GENOMIC DNA]</scope>
    <source>
        <strain evidence="11 12">S2</strain>
    </source>
</reference>
<keyword evidence="4" id="KW-0732">Signal</keyword>